<dbReference type="STRING" id="670386.D3BUF5"/>
<keyword evidence="2 7" id="KW-0813">Transport</keyword>
<evidence type="ECO:0000256" key="5">
    <source>
        <dbReference type="ARBA" id="ARBA00023136"/>
    </source>
</evidence>
<keyword evidence="4 7" id="KW-0653">Protein transport</keyword>
<evidence type="ECO:0000256" key="9">
    <source>
        <dbReference type="SAM" id="MobiDB-lite"/>
    </source>
</evidence>
<protein>
    <recommendedName>
        <fullName evidence="7">AP-2 complex subunit alpha</fullName>
    </recommendedName>
</protein>
<feature type="compositionally biased region" description="Low complexity" evidence="9">
    <location>
        <begin position="734"/>
        <end position="750"/>
    </location>
</feature>
<feature type="compositionally biased region" description="Low complexity" evidence="9">
    <location>
        <begin position="635"/>
        <end position="646"/>
    </location>
</feature>
<sequence>MAANPNLSKGAMRGLTNFISDLRNAPNKENEEKRVTKEMAHIRKEFKENKNIDGYQRRKYVCKLIYMYMLGYELDFGHMEAVTLLSSSKFTEKQIGYISLGILLNESHEMLPLIINSFKEDLLARSDYFQALALAAVCNIGGKETAEFLAPLIQKLLIANTSAPLVKKRAALAILRMNRNHPGLVTPDSWVERLISVLDEQDFGVLNSLMSLLIDLVSEKAEGWEPAVPKVIHLLYKIIIQKENPKEYIYYHIPCPWLQVKLLRFLRYFPPLEDATGRRLTEILNAIFAISESAKAGTINHKNALNAVLFEAINLIIHHDNDPALLKQTSILLGRFITAKETNIRYLGLEAMSHFASLSNETSVMIKKYQDTVLCKLNELNGEHEIKRLRWLLIDYLVSLKDADISIRRRALDLLYGMCDKVTCKTIVAELLSYLQTADYNIREELVIKIANLAEKFASNYSWYVDVILQLITTAGDFVSDDIWFRVVKIVTNHEDIQTYAASTVFVALQNRNAHETLVKVGGYILGEFGHLIADNPASSPLIQFQTLHGKFATCGLQTKALLLSTYAKFVNLFPELTQQTQEVFRQHSSYIDAEIQQRACEYLNLTSLNEDLMQTVLDVIPAFSENKDLINSNSSGSAGIGNEISTPPSNTFSSGNNSHIGGNTSQLDLLDPFGLGVSSPSQQQQYQQQPPQYQQPIAQPQQFFSPQQQLQPENYQQEVGSPFGSGQHNNLLSPTASSGSPNTGSTGSPLDPLAIKIVNAYKRLCLVNDGVLYEDSIIQIGLKSEYNGAQGRIVLYYGNNSSFPLTSFNTTFESASSTLQLQPQSTAPNIQPKAQIQQPITFSCTGEFSESPTAAINFLTPGKPITIHLKLPIVISKFFDPLQLNSGDYFAKWKILPGKPVEIQEVFKTSKPIDMAHFNKVLSEGLNLTVNKGVDPNPNNLVASAQFPYAQNPMFVLLRIESNPQANMCRLTIRSQSAVISNATKQLIISHLS</sequence>
<dbReference type="PANTHER" id="PTHR22780">
    <property type="entry name" value="ADAPTIN, ALPHA/GAMMA/EPSILON"/>
    <property type="match status" value="1"/>
</dbReference>
<dbReference type="InterPro" id="IPR017104">
    <property type="entry name" value="AP2_complex_asu"/>
</dbReference>
<feature type="binding site" evidence="8">
    <location>
        <begin position="59"/>
        <end position="63"/>
    </location>
    <ligand>
        <name>a 1,2-diacyl-sn-glycero-3-phospho-(1D-myo-inositol-3,4,5-trisphosphate)</name>
        <dbReference type="ChEBI" id="CHEBI:57836"/>
    </ligand>
</feature>
<dbReference type="PIRSF" id="PIRSF037091">
    <property type="entry name" value="AP2_complex_alpha"/>
    <property type="match status" value="1"/>
</dbReference>
<dbReference type="InParanoid" id="D3BUF5"/>
<keyword evidence="5 7" id="KW-0472">Membrane</keyword>
<accession>D3BUF5</accession>
<dbReference type="Gene3D" id="3.30.310.10">
    <property type="entry name" value="TATA-Binding Protein"/>
    <property type="match status" value="1"/>
</dbReference>
<dbReference type="SUPFAM" id="SSF55711">
    <property type="entry name" value="Subdomain of clathrin and coatomer appendage domain"/>
    <property type="match status" value="1"/>
</dbReference>
<dbReference type="GO" id="GO:0035615">
    <property type="term" value="F:clathrin adaptor activity"/>
    <property type="evidence" value="ECO:0007669"/>
    <property type="project" value="InterPro"/>
</dbReference>
<feature type="compositionally biased region" description="Low complexity" evidence="9">
    <location>
        <begin position="679"/>
        <end position="697"/>
    </location>
</feature>
<keyword evidence="12" id="KW-1185">Reference proteome</keyword>
<feature type="binding site" evidence="8">
    <location>
        <begin position="13"/>
        <end position="14"/>
    </location>
    <ligand>
        <name>a 1,2-diacyl-sn-glycero-3-phospho-(1D-myo-inositol-3,4,5-trisphosphate)</name>
        <dbReference type="ChEBI" id="CHEBI:57836"/>
    </ligand>
</feature>
<dbReference type="InterPro" id="IPR003164">
    <property type="entry name" value="Clathrin_a-adaptin_app_sub_C"/>
</dbReference>
<dbReference type="InterPro" id="IPR008152">
    <property type="entry name" value="Clathrin_a/b/g-adaptin_app_Ig"/>
</dbReference>
<evidence type="ECO:0000259" key="10">
    <source>
        <dbReference type="SMART" id="SM00809"/>
    </source>
</evidence>
<dbReference type="InterPro" id="IPR050840">
    <property type="entry name" value="Adaptor_Complx_Large_Subunit"/>
</dbReference>
<gene>
    <name evidence="11" type="primary">ap2a1-2</name>
    <name evidence="11" type="ORF">PPL_11774</name>
</gene>
<dbReference type="FunFam" id="1.25.10.10:FF:000020">
    <property type="entry name" value="AP-2 complex subunit alpha"/>
    <property type="match status" value="1"/>
</dbReference>
<evidence type="ECO:0000256" key="4">
    <source>
        <dbReference type="ARBA" id="ARBA00022927"/>
    </source>
</evidence>
<feature type="binding site" evidence="8">
    <location>
        <position position="55"/>
    </location>
    <ligand>
        <name>a 1,2-diacyl-sn-glycero-3-phospho-(1D-myo-inositol-3,4,5-trisphosphate)</name>
        <dbReference type="ChEBI" id="CHEBI:57836"/>
    </ligand>
</feature>
<dbReference type="InterPro" id="IPR009028">
    <property type="entry name" value="Coatomer/calthrin_app_sub_C"/>
</dbReference>
<comment type="function">
    <text evidence="7">Adaptins are components of the adaptor complexes which link clathrin to receptors in coated vesicles. Clathrin-associated protein complexes are believed to interact with the cytoplasmic tails of membrane proteins, leading to their selection and concentration.</text>
</comment>
<dbReference type="InterPro" id="IPR002553">
    <property type="entry name" value="Clathrin/coatomer_adapt-like_N"/>
</dbReference>
<comment type="subcellular location">
    <subcellularLocation>
        <location evidence="1">Membrane</location>
        <location evidence="1">Coated pit</location>
        <topology evidence="1">Peripheral membrane protein</topology>
        <orientation evidence="1">Cytoplasmic side</orientation>
    </subcellularLocation>
</comment>
<feature type="compositionally biased region" description="Polar residues" evidence="9">
    <location>
        <begin position="647"/>
        <end position="668"/>
    </location>
</feature>
<dbReference type="Pfam" id="PF02296">
    <property type="entry name" value="Alpha_adaptin_C"/>
    <property type="match status" value="1"/>
</dbReference>
<evidence type="ECO:0000256" key="2">
    <source>
        <dbReference type="ARBA" id="ARBA00022448"/>
    </source>
</evidence>
<dbReference type="Pfam" id="PF02883">
    <property type="entry name" value="Alpha_adaptinC2"/>
    <property type="match status" value="1"/>
</dbReference>
<feature type="region of interest" description="Disordered" evidence="9">
    <location>
        <begin position="635"/>
        <end position="697"/>
    </location>
</feature>
<dbReference type="Pfam" id="PF01602">
    <property type="entry name" value="Adaptin_N"/>
    <property type="match status" value="1"/>
</dbReference>
<organism evidence="11 12">
    <name type="scientific">Heterostelium pallidum (strain ATCC 26659 / Pp 5 / PN500)</name>
    <name type="common">Cellular slime mold</name>
    <name type="synonym">Polysphondylium pallidum</name>
    <dbReference type="NCBI Taxonomy" id="670386"/>
    <lineage>
        <taxon>Eukaryota</taxon>
        <taxon>Amoebozoa</taxon>
        <taxon>Evosea</taxon>
        <taxon>Eumycetozoa</taxon>
        <taxon>Dictyostelia</taxon>
        <taxon>Acytosteliales</taxon>
        <taxon>Acytosteliaceae</taxon>
        <taxon>Heterostelium</taxon>
    </lineage>
</organism>
<dbReference type="AlphaFoldDB" id="D3BUF5"/>
<evidence type="ECO:0000256" key="1">
    <source>
        <dbReference type="ARBA" id="ARBA00004277"/>
    </source>
</evidence>
<reference evidence="11 12" key="1">
    <citation type="journal article" date="2011" name="Genome Res.">
        <title>Phylogeny-wide analysis of social amoeba genomes highlights ancient origins for complex intercellular communication.</title>
        <authorList>
            <person name="Heidel A.J."/>
            <person name="Lawal H.M."/>
            <person name="Felder M."/>
            <person name="Schilde C."/>
            <person name="Helps N.R."/>
            <person name="Tunggal B."/>
            <person name="Rivero F."/>
            <person name="John U."/>
            <person name="Schleicher M."/>
            <person name="Eichinger L."/>
            <person name="Platzer M."/>
            <person name="Noegel A.A."/>
            <person name="Schaap P."/>
            <person name="Gloeckner G."/>
        </authorList>
    </citation>
    <scope>NUCLEOTIDE SEQUENCE [LARGE SCALE GENOMIC DNA]</scope>
    <source>
        <strain evidence="12">ATCC 26659 / Pp 5 / PN500</strain>
    </source>
</reference>
<dbReference type="EMBL" id="ADBJ01000060">
    <property type="protein sequence ID" value="EFA74743.1"/>
    <property type="molecule type" value="Genomic_DNA"/>
</dbReference>
<dbReference type="OMA" id="PVLMHRY"/>
<keyword evidence="3 7" id="KW-0254">Endocytosis</keyword>
<comment type="caution">
    <text evidence="11">The sequence shown here is derived from an EMBL/GenBank/DDBJ whole genome shotgun (WGS) entry which is preliminary data.</text>
</comment>
<evidence type="ECO:0000313" key="12">
    <source>
        <dbReference type="Proteomes" id="UP000001396"/>
    </source>
</evidence>
<name>D3BUF5_HETP5</name>
<evidence type="ECO:0000256" key="8">
    <source>
        <dbReference type="PIRSR" id="PIRSR037091-1"/>
    </source>
</evidence>
<comment type="similarity">
    <text evidence="7">Belongs to the adaptor complexes large subunit family.</text>
</comment>
<feature type="region of interest" description="Disordered" evidence="9">
    <location>
        <begin position="718"/>
        <end position="750"/>
    </location>
</feature>
<dbReference type="InterPro" id="IPR016024">
    <property type="entry name" value="ARM-type_fold"/>
</dbReference>
<dbReference type="Proteomes" id="UP000001396">
    <property type="component" value="Unassembled WGS sequence"/>
</dbReference>
<keyword evidence="6 7" id="KW-0168">Coated pit</keyword>
<dbReference type="SUPFAM" id="SSF48371">
    <property type="entry name" value="ARM repeat"/>
    <property type="match status" value="1"/>
</dbReference>
<dbReference type="SUPFAM" id="SSF49348">
    <property type="entry name" value="Clathrin adaptor appendage domain"/>
    <property type="match status" value="1"/>
</dbReference>
<proteinExistence type="inferred from homology"/>
<dbReference type="GO" id="GO:0030122">
    <property type="term" value="C:AP-2 adaptor complex"/>
    <property type="evidence" value="ECO:0007669"/>
    <property type="project" value="InterPro"/>
</dbReference>
<dbReference type="Gene3D" id="1.25.10.10">
    <property type="entry name" value="Leucine-rich Repeat Variant"/>
    <property type="match status" value="1"/>
</dbReference>
<dbReference type="GO" id="GO:0006886">
    <property type="term" value="P:intracellular protein transport"/>
    <property type="evidence" value="ECO:0007669"/>
    <property type="project" value="UniProtKB-UniRule"/>
</dbReference>
<dbReference type="RefSeq" id="XP_020426877.1">
    <property type="nucleotide sequence ID" value="XM_020582523.1"/>
</dbReference>
<dbReference type="GeneID" id="31367242"/>
<evidence type="ECO:0000313" key="11">
    <source>
        <dbReference type="EMBL" id="EFA74743.1"/>
    </source>
</evidence>
<dbReference type="Gene3D" id="2.60.40.1230">
    <property type="match status" value="1"/>
</dbReference>
<dbReference type="InterPro" id="IPR013041">
    <property type="entry name" value="Clathrin_app_Ig-like_sf"/>
</dbReference>
<evidence type="ECO:0000256" key="6">
    <source>
        <dbReference type="ARBA" id="ARBA00023176"/>
    </source>
</evidence>
<dbReference type="InterPro" id="IPR011989">
    <property type="entry name" value="ARM-like"/>
</dbReference>
<evidence type="ECO:0000256" key="7">
    <source>
        <dbReference type="PIRNR" id="PIRNR037091"/>
    </source>
</evidence>
<dbReference type="SMART" id="SM00809">
    <property type="entry name" value="Alpha_adaptinC2"/>
    <property type="match status" value="1"/>
</dbReference>
<feature type="domain" description="Clathrin adaptor alpha/beta/gamma-adaptin appendage Ig-like subdomain" evidence="10">
    <location>
        <begin position="763"/>
        <end position="873"/>
    </location>
</feature>
<dbReference type="GO" id="GO:0072583">
    <property type="term" value="P:clathrin-dependent endocytosis"/>
    <property type="evidence" value="ECO:0007669"/>
    <property type="project" value="InterPro"/>
</dbReference>
<dbReference type="FunCoup" id="D3BUF5">
    <property type="interactions" value="820"/>
</dbReference>
<evidence type="ECO:0000256" key="3">
    <source>
        <dbReference type="ARBA" id="ARBA00022583"/>
    </source>
</evidence>
<dbReference type="InterPro" id="IPR012295">
    <property type="entry name" value="TBP_dom_sf"/>
</dbReference>